<protein>
    <submittedName>
        <fullName evidence="2">Uncharacterized protein</fullName>
    </submittedName>
</protein>
<reference evidence="3" key="1">
    <citation type="submission" date="2013-06" db="EMBL/GenBank/DDBJ databases">
        <authorList>
            <person name="Zhao Q."/>
        </authorList>
    </citation>
    <scope>NUCLEOTIDE SEQUENCE</scope>
    <source>
        <strain evidence="3">cv. W1943</strain>
    </source>
</reference>
<dbReference type="EnsemblPlants" id="ORUFI02G29140.1">
    <property type="protein sequence ID" value="ORUFI02G29140.1"/>
    <property type="gene ID" value="ORUFI02G29140"/>
</dbReference>
<feature type="region of interest" description="Disordered" evidence="1">
    <location>
        <begin position="182"/>
        <end position="204"/>
    </location>
</feature>
<reference evidence="2" key="2">
    <citation type="submission" date="2015-06" db="UniProtKB">
        <authorList>
            <consortium name="EnsemblPlants"/>
        </authorList>
    </citation>
    <scope>IDENTIFICATION</scope>
</reference>
<keyword evidence="3" id="KW-1185">Reference proteome</keyword>
<dbReference type="Gramene" id="ORUFI02G29140.1">
    <property type="protein sequence ID" value="ORUFI02G29140.1"/>
    <property type="gene ID" value="ORUFI02G29140"/>
</dbReference>
<evidence type="ECO:0000313" key="3">
    <source>
        <dbReference type="Proteomes" id="UP000008022"/>
    </source>
</evidence>
<dbReference type="Proteomes" id="UP000008022">
    <property type="component" value="Unassembled WGS sequence"/>
</dbReference>
<evidence type="ECO:0000313" key="2">
    <source>
        <dbReference type="EnsemblPlants" id="ORUFI02G29140.1"/>
    </source>
</evidence>
<proteinExistence type="predicted"/>
<sequence length="311" mass="34197">MGNEEGEWDRGKEGVQWRSSLTSGGDVSEELWGDGWLGLEEKHMFIVKSTTREQRGNKGCEAYQDGQMSLNQSQVHDDDTLEDRVCMASLIPNTKNLDPSNLENHANCNSIPSLLQPVQMTKANIDHISLVLLTWHIAGPLLSVSSVLLLDKSIAKNSFQRAGGCTAGGCTTASLASCRSHSAASPSSTQRSRGRSSTTCSSGKRQLPQLWRDWPLQRVLQQPQLVQPVAALELRWYNAGEAILLQVQNVERCQLCDLRQDAPDPKAAYGQLEQARAIAKLHWNAAGEHVRGEVQVAEQPKVIEPRRDGVG</sequence>
<dbReference type="HOGENOM" id="CLU_085204_0_0_1"/>
<dbReference type="OMA" id="ALELRWY"/>
<accession>A0A0E0NJ56</accession>
<feature type="compositionally biased region" description="Low complexity" evidence="1">
    <location>
        <begin position="182"/>
        <end position="202"/>
    </location>
</feature>
<dbReference type="AlphaFoldDB" id="A0A0E0NJ56"/>
<organism evidence="2 3">
    <name type="scientific">Oryza rufipogon</name>
    <name type="common">Brownbeard rice</name>
    <name type="synonym">Asian wild rice</name>
    <dbReference type="NCBI Taxonomy" id="4529"/>
    <lineage>
        <taxon>Eukaryota</taxon>
        <taxon>Viridiplantae</taxon>
        <taxon>Streptophyta</taxon>
        <taxon>Embryophyta</taxon>
        <taxon>Tracheophyta</taxon>
        <taxon>Spermatophyta</taxon>
        <taxon>Magnoliopsida</taxon>
        <taxon>Liliopsida</taxon>
        <taxon>Poales</taxon>
        <taxon>Poaceae</taxon>
        <taxon>BOP clade</taxon>
        <taxon>Oryzoideae</taxon>
        <taxon>Oryzeae</taxon>
        <taxon>Oryzinae</taxon>
        <taxon>Oryza</taxon>
    </lineage>
</organism>
<feature type="region of interest" description="Disordered" evidence="1">
    <location>
        <begin position="1"/>
        <end position="25"/>
    </location>
</feature>
<evidence type="ECO:0000256" key="1">
    <source>
        <dbReference type="SAM" id="MobiDB-lite"/>
    </source>
</evidence>
<name>A0A0E0NJ56_ORYRU</name>